<protein>
    <submittedName>
        <fullName evidence="1">Uncharacterized protein</fullName>
    </submittedName>
</protein>
<evidence type="ECO:0000313" key="2">
    <source>
        <dbReference type="Proteomes" id="UP000005242"/>
    </source>
</evidence>
<dbReference type="InParanoid" id="I4Y5R5"/>
<dbReference type="HOGENOM" id="CLU_2122968_0_0_1"/>
<dbReference type="EMBL" id="JH668253">
    <property type="protein sequence ID" value="EIM19307.1"/>
    <property type="molecule type" value="Genomic_DNA"/>
</dbReference>
<dbReference type="KEGG" id="wse:WALSEDRAFT_34173"/>
<evidence type="ECO:0000313" key="1">
    <source>
        <dbReference type="EMBL" id="EIM19307.1"/>
    </source>
</evidence>
<reference evidence="1 2" key="1">
    <citation type="journal article" date="2012" name="Fungal Genet. Biol.">
        <title>The genome of the xerotolerant mold Wallemia sebi reveals adaptations to osmotic stress and suggests cryptic sexual reproduction.</title>
        <authorList>
            <person name="Padamsee M."/>
            <person name="Kumar T.K.A."/>
            <person name="Riley R."/>
            <person name="Binder M."/>
            <person name="Boyd A."/>
            <person name="Calvo A.M."/>
            <person name="Furukawa K."/>
            <person name="Hesse C."/>
            <person name="Hohmann S."/>
            <person name="James T.Y."/>
            <person name="LaButti K."/>
            <person name="Lapidus A."/>
            <person name="Lindquist E."/>
            <person name="Lucas S."/>
            <person name="Miller K."/>
            <person name="Shantappa S."/>
            <person name="Grigoriev I.V."/>
            <person name="Hibbett D.S."/>
            <person name="McLaughlin D.J."/>
            <person name="Spatafora J.W."/>
            <person name="Aime M.C."/>
        </authorList>
    </citation>
    <scope>NUCLEOTIDE SEQUENCE [LARGE SCALE GENOMIC DNA]</scope>
    <source>
        <strain evidence="2">ATCC MYA-4683 / CBS 633.66</strain>
    </source>
</reference>
<dbReference type="Proteomes" id="UP000005242">
    <property type="component" value="Unassembled WGS sequence"/>
</dbReference>
<proteinExistence type="predicted"/>
<accession>I4Y5R5</accession>
<dbReference type="AlphaFoldDB" id="I4Y5R5"/>
<dbReference type="GeneID" id="18471831"/>
<name>I4Y5R5_WALMC</name>
<gene>
    <name evidence="1" type="ORF">WALSEDRAFT_34173</name>
</gene>
<keyword evidence="2" id="KW-1185">Reference proteome</keyword>
<organism evidence="1 2">
    <name type="scientific">Wallemia mellicola (strain ATCC MYA-4683 / CBS 633.66)</name>
    <name type="common">Wallemia sebi (CBS 633.66)</name>
    <dbReference type="NCBI Taxonomy" id="671144"/>
    <lineage>
        <taxon>Eukaryota</taxon>
        <taxon>Fungi</taxon>
        <taxon>Dikarya</taxon>
        <taxon>Basidiomycota</taxon>
        <taxon>Wallemiomycotina</taxon>
        <taxon>Wallemiomycetes</taxon>
        <taxon>Wallemiales</taxon>
        <taxon>Wallemiaceae</taxon>
        <taxon>Wallemia</taxon>
    </lineage>
</organism>
<sequence>MFGNYGYNSNVRDMEPRALERRLGLDACCNGIYDEPPRKREVDYAPNQEPLKIRDGSDYASMYDAVMNAAERAGMLRGDPPPSWYENPSNLGSVVLAGTAVFPYLVQGLSSGIE</sequence>
<dbReference type="RefSeq" id="XP_006960699.1">
    <property type="nucleotide sequence ID" value="XM_006960637.1"/>
</dbReference>